<feature type="region of interest" description="Disordered" evidence="1">
    <location>
        <begin position="54"/>
        <end position="78"/>
    </location>
</feature>
<keyword evidence="3" id="KW-1185">Reference proteome</keyword>
<dbReference type="Proteomes" id="UP001596548">
    <property type="component" value="Unassembled WGS sequence"/>
</dbReference>
<evidence type="ECO:0000313" key="2">
    <source>
        <dbReference type="EMBL" id="MFC7276224.1"/>
    </source>
</evidence>
<dbReference type="RefSeq" id="WP_378970253.1">
    <property type="nucleotide sequence ID" value="NZ_JBHTBJ010000013.1"/>
</dbReference>
<protein>
    <submittedName>
        <fullName evidence="2">Uncharacterized protein</fullName>
    </submittedName>
</protein>
<proteinExistence type="predicted"/>
<evidence type="ECO:0000256" key="1">
    <source>
        <dbReference type="SAM" id="MobiDB-lite"/>
    </source>
</evidence>
<name>A0ABW2HX79_9ACTN</name>
<evidence type="ECO:0000313" key="3">
    <source>
        <dbReference type="Proteomes" id="UP001596548"/>
    </source>
</evidence>
<gene>
    <name evidence="2" type="ORF">ACFQS1_19705</name>
</gene>
<organism evidence="2 3">
    <name type="scientific">Paractinoplanes rhizophilus</name>
    <dbReference type="NCBI Taxonomy" id="1416877"/>
    <lineage>
        <taxon>Bacteria</taxon>
        <taxon>Bacillati</taxon>
        <taxon>Actinomycetota</taxon>
        <taxon>Actinomycetes</taxon>
        <taxon>Micromonosporales</taxon>
        <taxon>Micromonosporaceae</taxon>
        <taxon>Paractinoplanes</taxon>
    </lineage>
</organism>
<dbReference type="EMBL" id="JBHTBJ010000013">
    <property type="protein sequence ID" value="MFC7276224.1"/>
    <property type="molecule type" value="Genomic_DNA"/>
</dbReference>
<comment type="caution">
    <text evidence="2">The sequence shown here is derived from an EMBL/GenBank/DDBJ whole genome shotgun (WGS) entry which is preliminary data.</text>
</comment>
<reference evidence="3" key="1">
    <citation type="journal article" date="2019" name="Int. J. Syst. Evol. Microbiol.">
        <title>The Global Catalogue of Microorganisms (GCM) 10K type strain sequencing project: providing services to taxonomists for standard genome sequencing and annotation.</title>
        <authorList>
            <consortium name="The Broad Institute Genomics Platform"/>
            <consortium name="The Broad Institute Genome Sequencing Center for Infectious Disease"/>
            <person name="Wu L."/>
            <person name="Ma J."/>
        </authorList>
    </citation>
    <scope>NUCLEOTIDE SEQUENCE [LARGE SCALE GENOMIC DNA]</scope>
    <source>
        <strain evidence="3">XZYJT-10</strain>
    </source>
</reference>
<accession>A0ABW2HX79</accession>
<sequence>MGAFIAKQDIPWGGVNAYTRGQRVEADAVKANGWEDLVVGEDTKEARDIKAELTGRHPGDFDTKTSAPAKGITPKQEG</sequence>
<feature type="compositionally biased region" description="Basic and acidic residues" evidence="1">
    <location>
        <begin position="54"/>
        <end position="63"/>
    </location>
</feature>